<evidence type="ECO:0000313" key="2">
    <source>
        <dbReference type="Proteomes" id="UP000054988"/>
    </source>
</evidence>
<protein>
    <submittedName>
        <fullName evidence="1">Uncharacterized protein</fullName>
    </submittedName>
</protein>
<sequence>MTLESGYGDKTMQAGLNAKERLLRIEKMCRILANEEDRGLSFALLNFTKLHAALATEILSLIFLFRAYGHPFLGNPDSRHKTDRVGWISITHVRHHLRVVALETASLWSSPSEHPSMALEIRQTTDFPTAAVNRLLR</sequence>
<comment type="caution">
    <text evidence="1">The sequence shown here is derived from an EMBL/GenBank/DDBJ whole genome shotgun (WGS) entry which is preliminary data.</text>
</comment>
<gene>
    <name evidence="1" type="ORF">WG66_16371</name>
</gene>
<dbReference type="Proteomes" id="UP000054988">
    <property type="component" value="Unassembled WGS sequence"/>
</dbReference>
<name>A0A0W0F3V5_MONRR</name>
<accession>A0A0W0F3V5</accession>
<dbReference type="EMBL" id="LATX01002353">
    <property type="protein sequence ID" value="KTB31008.1"/>
    <property type="molecule type" value="Genomic_DNA"/>
</dbReference>
<reference evidence="1 2" key="1">
    <citation type="submission" date="2015-12" db="EMBL/GenBank/DDBJ databases">
        <title>Draft genome sequence of Moniliophthora roreri, the causal agent of frosty pod rot of cacao.</title>
        <authorList>
            <person name="Aime M.C."/>
            <person name="Diaz-Valderrama J.R."/>
            <person name="Kijpornyongpan T."/>
            <person name="Phillips-Mora W."/>
        </authorList>
    </citation>
    <scope>NUCLEOTIDE SEQUENCE [LARGE SCALE GENOMIC DNA]</scope>
    <source>
        <strain evidence="1 2">MCA 2952</strain>
    </source>
</reference>
<organism evidence="1 2">
    <name type="scientific">Moniliophthora roreri</name>
    <name type="common">Frosty pod rot fungus</name>
    <name type="synonym">Monilia roreri</name>
    <dbReference type="NCBI Taxonomy" id="221103"/>
    <lineage>
        <taxon>Eukaryota</taxon>
        <taxon>Fungi</taxon>
        <taxon>Dikarya</taxon>
        <taxon>Basidiomycota</taxon>
        <taxon>Agaricomycotina</taxon>
        <taxon>Agaricomycetes</taxon>
        <taxon>Agaricomycetidae</taxon>
        <taxon>Agaricales</taxon>
        <taxon>Marasmiineae</taxon>
        <taxon>Marasmiaceae</taxon>
        <taxon>Moniliophthora</taxon>
    </lineage>
</organism>
<proteinExistence type="predicted"/>
<evidence type="ECO:0000313" key="1">
    <source>
        <dbReference type="EMBL" id="KTB31008.1"/>
    </source>
</evidence>
<dbReference type="AlphaFoldDB" id="A0A0W0F3V5"/>